<keyword evidence="4" id="KW-1185">Reference proteome</keyword>
<feature type="compositionally biased region" description="Low complexity" evidence="1">
    <location>
        <begin position="174"/>
        <end position="188"/>
    </location>
</feature>
<accession>A0A202E9X1</accession>
<dbReference type="EMBL" id="MWPH01000002">
    <property type="protein sequence ID" value="OVE85042.1"/>
    <property type="molecule type" value="Genomic_DNA"/>
</dbReference>
<evidence type="ECO:0000256" key="1">
    <source>
        <dbReference type="SAM" id="MobiDB-lite"/>
    </source>
</evidence>
<keyword evidence="2" id="KW-0472">Membrane</keyword>
<feature type="region of interest" description="Disordered" evidence="1">
    <location>
        <begin position="163"/>
        <end position="195"/>
    </location>
</feature>
<organism evidence="3 4">
    <name type="scientific">Natronolimnobius baerhuensis</name>
    <dbReference type="NCBI Taxonomy" id="253108"/>
    <lineage>
        <taxon>Archaea</taxon>
        <taxon>Methanobacteriati</taxon>
        <taxon>Methanobacteriota</taxon>
        <taxon>Stenosarchaea group</taxon>
        <taxon>Halobacteria</taxon>
        <taxon>Halobacteriales</taxon>
        <taxon>Natrialbaceae</taxon>
        <taxon>Natronolimnobius</taxon>
    </lineage>
</organism>
<evidence type="ECO:0000313" key="4">
    <source>
        <dbReference type="Proteomes" id="UP000196084"/>
    </source>
</evidence>
<feature type="transmembrane region" description="Helical" evidence="2">
    <location>
        <begin position="55"/>
        <end position="80"/>
    </location>
</feature>
<proteinExistence type="predicted"/>
<gene>
    <name evidence="3" type="ORF">B2G88_11870</name>
</gene>
<dbReference type="Proteomes" id="UP000196084">
    <property type="component" value="Unassembled WGS sequence"/>
</dbReference>
<keyword evidence="2" id="KW-0812">Transmembrane</keyword>
<dbReference type="AlphaFoldDB" id="A0A202E9X1"/>
<name>A0A202E9X1_9EURY</name>
<feature type="transmembrane region" description="Helical" evidence="2">
    <location>
        <begin position="126"/>
        <end position="150"/>
    </location>
</feature>
<feature type="transmembrane region" description="Helical" evidence="2">
    <location>
        <begin position="92"/>
        <end position="114"/>
    </location>
</feature>
<keyword evidence="2" id="KW-1133">Transmembrane helix</keyword>
<reference evidence="3 4" key="1">
    <citation type="submission" date="2017-02" db="EMBL/GenBank/DDBJ databases">
        <title>Natronthermophilus aegyptiacus gen. nov.,sp. nov., an aerobic, extremely halophilic alkalithermophilic archaeon isolated from the athalassohaline Wadi An Natrun, Egypt.</title>
        <authorList>
            <person name="Zhao B."/>
        </authorList>
    </citation>
    <scope>NUCLEOTIDE SEQUENCE [LARGE SCALE GENOMIC DNA]</scope>
    <source>
        <strain evidence="3 4">CGMCC 1.3597</strain>
    </source>
</reference>
<sequence length="195" mass="19478">METRMNSKRLGVIAALIGSLGFGLQHGPSLLLENAAQDGFDGMLPSVGTTGQSLVVYNGVVGIVAPLVTVGVAVGSGYFAGNRLEIPRVYRAFVGAVAVGSSVGVLLISSALLIRPVLTSNSGVEIVVALVPLASVVVSISLLVTIGALAGAAIAHFQQTTPDGDDPAVTGSHSPSATSTNADSSDSSGQTDSLH</sequence>
<comment type="caution">
    <text evidence="3">The sequence shown here is derived from an EMBL/GenBank/DDBJ whole genome shotgun (WGS) entry which is preliminary data.</text>
</comment>
<evidence type="ECO:0000313" key="3">
    <source>
        <dbReference type="EMBL" id="OVE85042.1"/>
    </source>
</evidence>
<protein>
    <submittedName>
        <fullName evidence="3">Uncharacterized protein</fullName>
    </submittedName>
</protein>
<evidence type="ECO:0000256" key="2">
    <source>
        <dbReference type="SAM" id="Phobius"/>
    </source>
</evidence>